<evidence type="ECO:0000313" key="4">
    <source>
        <dbReference type="Proteomes" id="UP000318141"/>
    </source>
</evidence>
<dbReference type="Gene3D" id="3.40.190.10">
    <property type="entry name" value="Periplasmic binding protein-like II"/>
    <property type="match status" value="2"/>
</dbReference>
<keyword evidence="4" id="KW-1185">Reference proteome</keyword>
<dbReference type="OrthoDB" id="8874923at2"/>
<protein>
    <submittedName>
        <fullName evidence="3">Putative spermidine/putrescine transport system substrate-binding protein</fullName>
    </submittedName>
</protein>
<name>A0A562B8M3_9BURK</name>
<gene>
    <name evidence="3" type="ORF">L602_004300000160</name>
</gene>
<organism evidence="3 4">
    <name type="scientific">Cupriavidus gilardii J11</name>
    <dbReference type="NCBI Taxonomy" id="936133"/>
    <lineage>
        <taxon>Bacteria</taxon>
        <taxon>Pseudomonadati</taxon>
        <taxon>Pseudomonadota</taxon>
        <taxon>Betaproteobacteria</taxon>
        <taxon>Burkholderiales</taxon>
        <taxon>Burkholderiaceae</taxon>
        <taxon>Cupriavidus</taxon>
    </lineage>
</organism>
<dbReference type="AlphaFoldDB" id="A0A562B8M3"/>
<accession>A0A562B8M3</accession>
<keyword evidence="1 2" id="KW-0732">Signal</keyword>
<evidence type="ECO:0000313" key="3">
    <source>
        <dbReference type="EMBL" id="TWG81250.1"/>
    </source>
</evidence>
<evidence type="ECO:0000256" key="2">
    <source>
        <dbReference type="SAM" id="SignalP"/>
    </source>
</evidence>
<dbReference type="Proteomes" id="UP000318141">
    <property type="component" value="Unassembled WGS sequence"/>
</dbReference>
<feature type="chain" id="PRO_5022035685" evidence="2">
    <location>
        <begin position="18"/>
        <end position="344"/>
    </location>
</feature>
<dbReference type="Pfam" id="PF13416">
    <property type="entry name" value="SBP_bac_8"/>
    <property type="match status" value="1"/>
</dbReference>
<reference evidence="3 4" key="1">
    <citation type="submission" date="2019-07" db="EMBL/GenBank/DDBJ databases">
        <title>Genome sequencing of lignin-degrading bacterial isolates.</title>
        <authorList>
            <person name="Gladden J."/>
        </authorList>
    </citation>
    <scope>NUCLEOTIDE SEQUENCE [LARGE SCALE GENOMIC DNA]</scope>
    <source>
        <strain evidence="3 4">J11</strain>
    </source>
</reference>
<dbReference type="SUPFAM" id="SSF53850">
    <property type="entry name" value="Periplasmic binding protein-like II"/>
    <property type="match status" value="1"/>
</dbReference>
<proteinExistence type="predicted"/>
<dbReference type="PANTHER" id="PTHR30222">
    <property type="entry name" value="SPERMIDINE/PUTRESCINE-BINDING PERIPLASMIC PROTEIN"/>
    <property type="match status" value="1"/>
</dbReference>
<dbReference type="InterPro" id="IPR006059">
    <property type="entry name" value="SBP"/>
</dbReference>
<dbReference type="PANTHER" id="PTHR30222:SF2">
    <property type="entry name" value="ABC TRANSPORTER SUBSTRATE-BINDING PROTEIN"/>
    <property type="match status" value="1"/>
</dbReference>
<feature type="signal peptide" evidence="2">
    <location>
        <begin position="1"/>
        <end position="17"/>
    </location>
</feature>
<sequence length="344" mass="38044">MLGTALAIMLAAGVALAQPTLTIASWGGAYSQSQRLVYFDPFTKTTGIRIRDDEWDGSVARIQTMVERRQVTWDVVDVLTPHALQGCEEGWLERIDYGKLGGKAAFVEGAAMECAVGTAVYSTVYAYNADRFPGGGPTTAADFWDIRRFPGPRAMQKSPRTTLEFALIADGVPAREVYNVLATPAGVERAFRKLDRIKPYVKVWWTAGAQPVQLLASGEVAMSTAWNGRIYDAVKHHGKNFRIVWDGQAMDFDLWAIPKGSRQVGAATDFIAFASRPDIMSRQSAYLGYAPTTKAAMNKLPPDVLKDLPTAPQNSRNAYVMSARFWADHDQDLTERFNQWLARP</sequence>
<evidence type="ECO:0000256" key="1">
    <source>
        <dbReference type="ARBA" id="ARBA00022729"/>
    </source>
</evidence>
<comment type="caution">
    <text evidence="3">The sequence shown here is derived from an EMBL/GenBank/DDBJ whole genome shotgun (WGS) entry which is preliminary data.</text>
</comment>
<dbReference type="EMBL" id="VLJN01000038">
    <property type="protein sequence ID" value="TWG81250.1"/>
    <property type="molecule type" value="Genomic_DNA"/>
</dbReference>
<dbReference type="CDD" id="cd13589">
    <property type="entry name" value="PBP2_polyamine_RpCGA009"/>
    <property type="match status" value="1"/>
</dbReference>